<proteinExistence type="predicted"/>
<feature type="transmembrane region" description="Helical" evidence="1">
    <location>
        <begin position="124"/>
        <end position="145"/>
    </location>
</feature>
<evidence type="ECO:0000313" key="3">
    <source>
        <dbReference type="Proteomes" id="UP001249760"/>
    </source>
</evidence>
<evidence type="ECO:0000256" key="1">
    <source>
        <dbReference type="SAM" id="Phobius"/>
    </source>
</evidence>
<organism evidence="2 3">
    <name type="scientific">Streptomyces lusitanus</name>
    <dbReference type="NCBI Taxonomy" id="68232"/>
    <lineage>
        <taxon>Bacteria</taxon>
        <taxon>Bacillati</taxon>
        <taxon>Actinomycetota</taxon>
        <taxon>Actinomycetes</taxon>
        <taxon>Kitasatosporales</taxon>
        <taxon>Streptomycetaceae</taxon>
        <taxon>Streptomyces</taxon>
    </lineage>
</organism>
<gene>
    <name evidence="2" type="ORF">QNO04_28075</name>
</gene>
<keyword evidence="3" id="KW-1185">Reference proteome</keyword>
<reference evidence="2 3" key="1">
    <citation type="submission" date="2023-05" db="EMBL/GenBank/DDBJ databases">
        <title>Streptomyces fuscus sp. nov., a brown-black pigment producing actinomyces isolated from dry sand of Sea duck farm.</title>
        <authorList>
            <person name="Xie J."/>
            <person name="Shen N."/>
        </authorList>
    </citation>
    <scope>NUCLEOTIDE SEQUENCE [LARGE SCALE GENOMIC DNA]</scope>
    <source>
        <strain evidence="2 3">CGMCC 4.1745</strain>
    </source>
</reference>
<dbReference type="EMBL" id="JASKMA010000028">
    <property type="protein sequence ID" value="MDT6987320.1"/>
    <property type="molecule type" value="Genomic_DNA"/>
</dbReference>
<protein>
    <submittedName>
        <fullName evidence="2">Uncharacterized protein</fullName>
    </submittedName>
</protein>
<dbReference type="Proteomes" id="UP001249760">
    <property type="component" value="Unassembled WGS sequence"/>
</dbReference>
<name>A0ABU3JZE8_9ACTN</name>
<sequence>MNFEELGSQAIALICDMGTSVAQDTASQVLADLVTQRLANRPPAAAAFMRLQRNPADAQLRTITATAVADEATHDADFARQLQQAIEAAGRAKSGGINISGSTFGRNTDIAGGNIDKSRRNIRVGFGALAALLVAGAASISFVTINNGDDNKPETSQAAAESQVINFLDDVAKGEIDSACKRIAPAELGDRQCEDAVDILLRESQGEEYAAKVETPSGGPDWPATLTAQMKLERTVTYFGPETSNSPKVDANHVYVEVEFSNGDAYGYGLLKQGGDWLIFDSTCMHACPD</sequence>
<keyword evidence="1" id="KW-0812">Transmembrane</keyword>
<accession>A0ABU3JZE8</accession>
<evidence type="ECO:0000313" key="2">
    <source>
        <dbReference type="EMBL" id="MDT6987320.1"/>
    </source>
</evidence>
<keyword evidence="1" id="KW-0472">Membrane</keyword>
<keyword evidence="1" id="KW-1133">Transmembrane helix</keyword>
<comment type="caution">
    <text evidence="2">The sequence shown here is derived from an EMBL/GenBank/DDBJ whole genome shotgun (WGS) entry which is preliminary data.</text>
</comment>
<dbReference type="RefSeq" id="WP_394310047.1">
    <property type="nucleotide sequence ID" value="NZ_JASKMA010000028.1"/>
</dbReference>